<name>A0A917EYR8_HALAA</name>
<dbReference type="InterPro" id="IPR051202">
    <property type="entry name" value="Peptidase_C40"/>
</dbReference>
<protein>
    <submittedName>
        <fullName evidence="6">Gamma-D-glutamyl-L-lysine endopeptidase</fullName>
    </submittedName>
</protein>
<dbReference type="InterPro" id="IPR038765">
    <property type="entry name" value="Papain-like_cys_pep_sf"/>
</dbReference>
<keyword evidence="4" id="KW-0788">Thiol protease</keyword>
<dbReference type="Gene3D" id="2.30.30.40">
    <property type="entry name" value="SH3 Domains"/>
    <property type="match status" value="1"/>
</dbReference>
<evidence type="ECO:0000256" key="1">
    <source>
        <dbReference type="ARBA" id="ARBA00007074"/>
    </source>
</evidence>
<dbReference type="AlphaFoldDB" id="A0A917EYR8"/>
<dbReference type="GO" id="GO:0006508">
    <property type="term" value="P:proteolysis"/>
    <property type="evidence" value="ECO:0007669"/>
    <property type="project" value="UniProtKB-KW"/>
</dbReference>
<dbReference type="EMBL" id="BMEL01000003">
    <property type="protein sequence ID" value="GGF23860.1"/>
    <property type="molecule type" value="Genomic_DNA"/>
</dbReference>
<dbReference type="Pfam" id="PF00877">
    <property type="entry name" value="NLPC_P60"/>
    <property type="match status" value="1"/>
</dbReference>
<gene>
    <name evidence="6" type="primary">ykfC</name>
    <name evidence="6" type="ORF">GCM10010954_23440</name>
</gene>
<dbReference type="GO" id="GO:0008234">
    <property type="term" value="F:cysteine-type peptidase activity"/>
    <property type="evidence" value="ECO:0007669"/>
    <property type="project" value="UniProtKB-KW"/>
</dbReference>
<dbReference type="InterPro" id="IPR000064">
    <property type="entry name" value="NLP_P60_dom"/>
</dbReference>
<organism evidence="6 7">
    <name type="scientific">Halobacillus andaensis</name>
    <dbReference type="NCBI Taxonomy" id="1176239"/>
    <lineage>
        <taxon>Bacteria</taxon>
        <taxon>Bacillati</taxon>
        <taxon>Bacillota</taxon>
        <taxon>Bacilli</taxon>
        <taxon>Bacillales</taxon>
        <taxon>Bacillaceae</taxon>
        <taxon>Halobacillus</taxon>
    </lineage>
</organism>
<dbReference type="PANTHER" id="PTHR47053:SF3">
    <property type="entry name" value="GAMMA-D-GLUTAMYL-L-LYSINE DIPEPTIDYL-PEPTIDASE"/>
    <property type="match status" value="1"/>
</dbReference>
<keyword evidence="2" id="KW-0645">Protease</keyword>
<accession>A0A917EYR8</accession>
<reference evidence="6" key="1">
    <citation type="journal article" date="2014" name="Int. J. Syst. Evol. Microbiol.">
        <title>Complete genome sequence of Corynebacterium casei LMG S-19264T (=DSM 44701T), isolated from a smear-ripened cheese.</title>
        <authorList>
            <consortium name="US DOE Joint Genome Institute (JGI-PGF)"/>
            <person name="Walter F."/>
            <person name="Albersmeier A."/>
            <person name="Kalinowski J."/>
            <person name="Ruckert C."/>
        </authorList>
    </citation>
    <scope>NUCLEOTIDE SEQUENCE</scope>
    <source>
        <strain evidence="6">CGMCC 1.12153</strain>
    </source>
</reference>
<dbReference type="Gene3D" id="3.90.1720.10">
    <property type="entry name" value="endopeptidase domain like (from Nostoc punctiforme)"/>
    <property type="match status" value="1"/>
</dbReference>
<evidence type="ECO:0000313" key="7">
    <source>
        <dbReference type="Proteomes" id="UP000660110"/>
    </source>
</evidence>
<dbReference type="InterPro" id="IPR057812">
    <property type="entry name" value="SH3_YKFC_2nd"/>
</dbReference>
<dbReference type="SUPFAM" id="SSF54001">
    <property type="entry name" value="Cysteine proteinases"/>
    <property type="match status" value="1"/>
</dbReference>
<dbReference type="PANTHER" id="PTHR47053">
    <property type="entry name" value="MUREIN DD-ENDOPEPTIDASE MEPH-RELATED"/>
    <property type="match status" value="1"/>
</dbReference>
<keyword evidence="7" id="KW-1185">Reference proteome</keyword>
<comment type="similarity">
    <text evidence="1">Belongs to the peptidase C40 family.</text>
</comment>
<dbReference type="Proteomes" id="UP000660110">
    <property type="component" value="Unassembled WGS sequence"/>
</dbReference>
<evidence type="ECO:0000256" key="3">
    <source>
        <dbReference type="ARBA" id="ARBA00022801"/>
    </source>
</evidence>
<evidence type="ECO:0000259" key="5">
    <source>
        <dbReference type="PROSITE" id="PS51935"/>
    </source>
</evidence>
<reference evidence="6" key="2">
    <citation type="submission" date="2020-09" db="EMBL/GenBank/DDBJ databases">
        <authorList>
            <person name="Sun Q."/>
            <person name="Zhou Y."/>
        </authorList>
    </citation>
    <scope>NUCLEOTIDE SEQUENCE</scope>
    <source>
        <strain evidence="6">CGMCC 1.12153</strain>
    </source>
</reference>
<proteinExistence type="inferred from homology"/>
<keyword evidence="3" id="KW-0378">Hydrolase</keyword>
<comment type="caution">
    <text evidence="6">The sequence shown here is derived from an EMBL/GenBank/DDBJ whole genome shotgun (WGS) entry which is preliminary data.</text>
</comment>
<evidence type="ECO:0000313" key="6">
    <source>
        <dbReference type="EMBL" id="GGF23860.1"/>
    </source>
</evidence>
<evidence type="ECO:0000256" key="4">
    <source>
        <dbReference type="ARBA" id="ARBA00022807"/>
    </source>
</evidence>
<dbReference type="PROSITE" id="PS51935">
    <property type="entry name" value="NLPC_P60"/>
    <property type="match status" value="1"/>
</dbReference>
<dbReference type="Pfam" id="PF23795">
    <property type="entry name" value="SH3_YKFC_2nd"/>
    <property type="match status" value="1"/>
</dbReference>
<feature type="domain" description="NlpC/P60" evidence="5">
    <location>
        <begin position="184"/>
        <end position="308"/>
    </location>
</feature>
<sequence>MTQAEATRTTWVVQVPVATVWTSENSPRSIDLPGVSNPAKIKEWLDSLTYETSLALSDKNLVQSQLLYGEEVIVDDVQGKWASVVIPTQPSIKDDRGYPGYVPIDQLKEVPEHEWIGQGVAVVNKNTTLLIDEKGEPMFDISYLTSLPALAHEEEFIKVRTPHGTGYVPEQDVSVYPSKEDIPKGNGAAILKSGETFVDLPYFWGGMSSYGYDCSGFAYNMHKANGYQIPRDATDQALSGEKVELDNIEPGDLLFFAHDNGSGNIHHVGIYYGDGKMLHSPKTGKTVEIIDLKGTIYEKELCSARRYWKEAEDQ</sequence>
<dbReference type="RefSeq" id="WP_188377711.1">
    <property type="nucleotide sequence ID" value="NZ_BMEL01000003.1"/>
</dbReference>
<evidence type="ECO:0000256" key="2">
    <source>
        <dbReference type="ARBA" id="ARBA00022670"/>
    </source>
</evidence>